<feature type="signal peptide" evidence="1">
    <location>
        <begin position="1"/>
        <end position="27"/>
    </location>
</feature>
<proteinExistence type="predicted"/>
<feature type="chain" id="PRO_5031139671" description="Excalibur calcium-binding domain-containing protein" evidence="1">
    <location>
        <begin position="28"/>
        <end position="81"/>
    </location>
</feature>
<protein>
    <recommendedName>
        <fullName evidence="4">Excalibur calcium-binding domain-containing protein</fullName>
    </recommendedName>
</protein>
<evidence type="ECO:0008006" key="4">
    <source>
        <dbReference type="Google" id="ProtNLM"/>
    </source>
</evidence>
<dbReference type="AlphaFoldDB" id="A0A7W6HGI2"/>
<reference evidence="2 3" key="1">
    <citation type="submission" date="2020-08" db="EMBL/GenBank/DDBJ databases">
        <title>Genomic Encyclopedia of Type Strains, Phase IV (KMG-IV): sequencing the most valuable type-strain genomes for metagenomic binning, comparative biology and taxonomic classification.</title>
        <authorList>
            <person name="Goeker M."/>
        </authorList>
    </citation>
    <scope>NUCLEOTIDE SEQUENCE [LARGE SCALE GENOMIC DNA]</scope>
    <source>
        <strain evidence="2 3">DSM 103570</strain>
    </source>
</reference>
<keyword evidence="3" id="KW-1185">Reference proteome</keyword>
<dbReference type="EMBL" id="JACIEM010000005">
    <property type="protein sequence ID" value="MBB4004748.1"/>
    <property type="molecule type" value="Genomic_DNA"/>
</dbReference>
<sequence length="81" mass="8759">MRRHMNFMARWTLVTVALTAAASEAQAARCTDYTTCRQAVIAWCAGNHPGADRDKDGIPCENVCGSRADVLAIMAEIGCSR</sequence>
<evidence type="ECO:0000313" key="2">
    <source>
        <dbReference type="EMBL" id="MBB4004748.1"/>
    </source>
</evidence>
<evidence type="ECO:0000313" key="3">
    <source>
        <dbReference type="Proteomes" id="UP000588647"/>
    </source>
</evidence>
<comment type="caution">
    <text evidence="2">The sequence shown here is derived from an EMBL/GenBank/DDBJ whole genome shotgun (WGS) entry which is preliminary data.</text>
</comment>
<dbReference type="Proteomes" id="UP000588647">
    <property type="component" value="Unassembled WGS sequence"/>
</dbReference>
<gene>
    <name evidence="2" type="ORF">GGR03_003843</name>
</gene>
<accession>A0A7W6HGI2</accession>
<keyword evidence="1" id="KW-0732">Signal</keyword>
<evidence type="ECO:0000256" key="1">
    <source>
        <dbReference type="SAM" id="SignalP"/>
    </source>
</evidence>
<name>A0A7W6HGI2_9HYPH</name>
<organism evidence="2 3">
    <name type="scientific">Aurantimonas endophytica</name>
    <dbReference type="NCBI Taxonomy" id="1522175"/>
    <lineage>
        <taxon>Bacteria</taxon>
        <taxon>Pseudomonadati</taxon>
        <taxon>Pseudomonadota</taxon>
        <taxon>Alphaproteobacteria</taxon>
        <taxon>Hyphomicrobiales</taxon>
        <taxon>Aurantimonadaceae</taxon>
        <taxon>Aurantimonas</taxon>
    </lineage>
</organism>
<dbReference type="RefSeq" id="WP_252920308.1">
    <property type="nucleotide sequence ID" value="NZ_JAAAMM010000005.1"/>
</dbReference>